<gene>
    <name evidence="1" type="ORF">ACFSQ6_04225</name>
</gene>
<dbReference type="PANTHER" id="PTHR41291:SF1">
    <property type="entry name" value="DNA ALKYLATION REPAIR PROTEIN"/>
    <property type="match status" value="1"/>
</dbReference>
<name>A0ABW5U9J8_9SPHI</name>
<dbReference type="Proteomes" id="UP001597418">
    <property type="component" value="Unassembled WGS sequence"/>
</dbReference>
<organism evidence="1 2">
    <name type="scientific">Sphingobacterium populi</name>
    <dbReference type="NCBI Taxonomy" id="1812824"/>
    <lineage>
        <taxon>Bacteria</taxon>
        <taxon>Pseudomonadati</taxon>
        <taxon>Bacteroidota</taxon>
        <taxon>Sphingobacteriia</taxon>
        <taxon>Sphingobacteriales</taxon>
        <taxon>Sphingobacteriaceae</taxon>
        <taxon>Sphingobacterium</taxon>
    </lineage>
</organism>
<dbReference type="Pfam" id="PF08713">
    <property type="entry name" value="DNA_alkylation"/>
    <property type="match status" value="1"/>
</dbReference>
<reference evidence="2" key="1">
    <citation type="journal article" date="2019" name="Int. J. Syst. Evol. Microbiol.">
        <title>The Global Catalogue of Microorganisms (GCM) 10K type strain sequencing project: providing services to taxonomists for standard genome sequencing and annotation.</title>
        <authorList>
            <consortium name="The Broad Institute Genomics Platform"/>
            <consortium name="The Broad Institute Genome Sequencing Center for Infectious Disease"/>
            <person name="Wu L."/>
            <person name="Ma J."/>
        </authorList>
    </citation>
    <scope>NUCLEOTIDE SEQUENCE [LARGE SCALE GENOMIC DNA]</scope>
    <source>
        <strain evidence="2">KCTC 42247</strain>
    </source>
</reference>
<proteinExistence type="predicted"/>
<protein>
    <submittedName>
        <fullName evidence="1">DNA alkylation repair protein</fullName>
    </submittedName>
</protein>
<dbReference type="SUPFAM" id="SSF48371">
    <property type="entry name" value="ARM repeat"/>
    <property type="match status" value="1"/>
</dbReference>
<dbReference type="PANTHER" id="PTHR41291">
    <property type="entry name" value="DNA ALKYLATION REPAIR PROTEIN"/>
    <property type="match status" value="1"/>
</dbReference>
<accession>A0ABW5U9J8</accession>
<dbReference type="InterPro" id="IPR014825">
    <property type="entry name" value="DNA_alkylation"/>
</dbReference>
<sequence>MKQSSQAEKILSQIAKNNTKLGDLRAIAKEVKKDHKLAMELWAAMHVHARHLAILIMDKKQLSEGVVDRLIQDMDENTASERLHLIDWLFANQLAKEKKTITMIENWQNSPSSLKRRTYYYYQTRLRWVGQVPPPNSEALLSTIEKEIQEEVPEVQWMMNFTAGQIGIFEEKYRQRCIELGERTGLYKDEMVAKNCTPSYLPQLITIQVEKEKNRKRK</sequence>
<keyword evidence="2" id="KW-1185">Reference proteome</keyword>
<evidence type="ECO:0000313" key="2">
    <source>
        <dbReference type="Proteomes" id="UP001597418"/>
    </source>
</evidence>
<dbReference type="InterPro" id="IPR016024">
    <property type="entry name" value="ARM-type_fold"/>
</dbReference>
<comment type="caution">
    <text evidence="1">The sequence shown here is derived from an EMBL/GenBank/DDBJ whole genome shotgun (WGS) entry which is preliminary data.</text>
</comment>
<evidence type="ECO:0000313" key="1">
    <source>
        <dbReference type="EMBL" id="MFD2742594.1"/>
    </source>
</evidence>
<dbReference type="EMBL" id="JBHUMB010000006">
    <property type="protein sequence ID" value="MFD2742594.1"/>
    <property type="molecule type" value="Genomic_DNA"/>
</dbReference>
<dbReference type="RefSeq" id="WP_066755306.1">
    <property type="nucleotide sequence ID" value="NZ_JBHUMB010000006.1"/>
</dbReference>